<feature type="domain" description="Thioredoxin" evidence="5">
    <location>
        <begin position="21"/>
        <end position="147"/>
    </location>
</feature>
<feature type="compositionally biased region" description="Low complexity" evidence="3">
    <location>
        <begin position="258"/>
        <end position="271"/>
    </location>
</feature>
<name>A0A5K7XGM2_9BACT</name>
<feature type="compositionally biased region" description="Polar residues" evidence="3">
    <location>
        <begin position="232"/>
        <end position="245"/>
    </location>
</feature>
<dbReference type="Pfam" id="PF13899">
    <property type="entry name" value="Thioredoxin_7"/>
    <property type="match status" value="1"/>
</dbReference>
<dbReference type="InterPro" id="IPR017937">
    <property type="entry name" value="Thioredoxin_CS"/>
</dbReference>
<evidence type="ECO:0000256" key="3">
    <source>
        <dbReference type="SAM" id="MobiDB-lite"/>
    </source>
</evidence>
<feature type="region of interest" description="Disordered" evidence="3">
    <location>
        <begin position="179"/>
        <end position="205"/>
    </location>
</feature>
<dbReference type="KEGG" id="lpav:PLANPX_4749"/>
<evidence type="ECO:0000256" key="1">
    <source>
        <dbReference type="ARBA" id="ARBA00022729"/>
    </source>
</evidence>
<dbReference type="CDD" id="cd02947">
    <property type="entry name" value="TRX_family"/>
    <property type="match status" value="1"/>
</dbReference>
<dbReference type="RefSeq" id="WP_152100581.1">
    <property type="nucleotide sequence ID" value="NZ_AP021861.1"/>
</dbReference>
<dbReference type="EMBL" id="AP021861">
    <property type="protein sequence ID" value="BBO35137.1"/>
    <property type="molecule type" value="Genomic_DNA"/>
</dbReference>
<feature type="signal peptide" evidence="4">
    <location>
        <begin position="1"/>
        <end position="25"/>
    </location>
</feature>
<evidence type="ECO:0000313" key="6">
    <source>
        <dbReference type="EMBL" id="BBO35137.1"/>
    </source>
</evidence>
<dbReference type="InterPro" id="IPR051099">
    <property type="entry name" value="AGR/TXD"/>
</dbReference>
<evidence type="ECO:0000313" key="7">
    <source>
        <dbReference type="Proteomes" id="UP000326837"/>
    </source>
</evidence>
<keyword evidence="7" id="KW-1185">Reference proteome</keyword>
<gene>
    <name evidence="6" type="ORF">PLANPX_4749</name>
</gene>
<feature type="region of interest" description="Disordered" evidence="3">
    <location>
        <begin position="225"/>
        <end position="271"/>
    </location>
</feature>
<evidence type="ECO:0000259" key="5">
    <source>
        <dbReference type="PROSITE" id="PS51352"/>
    </source>
</evidence>
<feature type="compositionally biased region" description="Low complexity" evidence="3">
    <location>
        <begin position="179"/>
        <end position="194"/>
    </location>
</feature>
<reference evidence="7" key="1">
    <citation type="submission" date="2019-10" db="EMBL/GenBank/DDBJ databases">
        <title>Lacipirellula parvula gen. nov., sp. nov., representing a lineage of planctomycetes widespread in freshwater anoxic habitats, and description of the family Lacipirellulaceae.</title>
        <authorList>
            <person name="Dedysh S.N."/>
            <person name="Kulichevskaya I.S."/>
            <person name="Beletsky A.V."/>
            <person name="Rakitin A.L."/>
            <person name="Mardanov A.V."/>
            <person name="Ivanova A.A."/>
            <person name="Saltykova V.X."/>
            <person name="Rijpstra W.I.C."/>
            <person name="Sinninghe Damste J.S."/>
            <person name="Ravin N.V."/>
        </authorList>
    </citation>
    <scope>NUCLEOTIDE SEQUENCE [LARGE SCALE GENOMIC DNA]</scope>
    <source>
        <strain evidence="7">PX69</strain>
    </source>
</reference>
<accession>A0A5K7XGM2</accession>
<dbReference type="PANTHER" id="PTHR15337">
    <property type="entry name" value="ANTERIOR GRADIENT PROTEIN-RELATED"/>
    <property type="match status" value="1"/>
</dbReference>
<dbReference type="InterPro" id="IPR013766">
    <property type="entry name" value="Thioredoxin_domain"/>
</dbReference>
<protein>
    <recommendedName>
        <fullName evidence="5">Thioredoxin domain-containing protein</fullName>
    </recommendedName>
</protein>
<dbReference type="AlphaFoldDB" id="A0A5K7XGM2"/>
<dbReference type="SUPFAM" id="SSF52833">
    <property type="entry name" value="Thioredoxin-like"/>
    <property type="match status" value="1"/>
</dbReference>
<dbReference type="PROSITE" id="PS00194">
    <property type="entry name" value="THIOREDOXIN_1"/>
    <property type="match status" value="1"/>
</dbReference>
<dbReference type="PANTHER" id="PTHR15337:SF11">
    <property type="entry name" value="THIOREDOXIN DOMAIN-CONTAINING PROTEIN"/>
    <property type="match status" value="1"/>
</dbReference>
<organism evidence="6 7">
    <name type="scientific">Lacipirellula parvula</name>
    <dbReference type="NCBI Taxonomy" id="2650471"/>
    <lineage>
        <taxon>Bacteria</taxon>
        <taxon>Pseudomonadati</taxon>
        <taxon>Planctomycetota</taxon>
        <taxon>Planctomycetia</taxon>
        <taxon>Pirellulales</taxon>
        <taxon>Lacipirellulaceae</taxon>
        <taxon>Lacipirellula</taxon>
    </lineage>
</organism>
<proteinExistence type="predicted"/>
<dbReference type="Gene3D" id="3.40.30.10">
    <property type="entry name" value="Glutaredoxin"/>
    <property type="match status" value="1"/>
</dbReference>
<feature type="chain" id="PRO_5024888290" description="Thioredoxin domain-containing protein" evidence="4">
    <location>
        <begin position="26"/>
        <end position="420"/>
    </location>
</feature>
<dbReference type="PROSITE" id="PS51352">
    <property type="entry name" value="THIOREDOXIN_2"/>
    <property type="match status" value="1"/>
</dbReference>
<dbReference type="InterPro" id="IPR036249">
    <property type="entry name" value="Thioredoxin-like_sf"/>
</dbReference>
<evidence type="ECO:0000256" key="2">
    <source>
        <dbReference type="ARBA" id="ARBA00023284"/>
    </source>
</evidence>
<dbReference type="Proteomes" id="UP000326837">
    <property type="component" value="Chromosome"/>
</dbReference>
<keyword evidence="1 4" id="KW-0732">Signal</keyword>
<sequence>MFSRLFAQGVVAQFAVASLSLVAYAQAPYGQQQAAPGVNWRTNLDAAKVEAAQSNRHLLLHFTTRTCGPCKALDQTVFNQPQVAAAIEQQFVPVRIDADLERAMAGRYQIDRVPTEVVITPDGTPVAKPPIPDKPDAYVAQLHGLAQHLQQSQAPRNSVGTNPAYASLPGGVPVTPAAAMQAAQQSAPATPQAQVNPYATAPANPQVHGQAQNVYAASAQTAAAPITPTPNVSPTNAPVAQQPSMTPGAGMPSSYPNSQQGAPAAVAAASQMVATKPAPPAVKKPTQADLPPGSPSLCFDGYCPVSLKTLNKWVVGSPQFGAVHRGRTYLFAGPQQREQFLAAPDSYSPVFAGKDPVLLLENQVSQDGVRDFGFKYGDEFYLFSSKETMQKFQASPQTYSAGVKQAMSQLNTAGDGVIRR</sequence>
<evidence type="ECO:0000256" key="4">
    <source>
        <dbReference type="SAM" id="SignalP"/>
    </source>
</evidence>
<keyword evidence="2" id="KW-0676">Redox-active center</keyword>